<proteinExistence type="predicted"/>
<evidence type="ECO:0000313" key="3">
    <source>
        <dbReference type="Proteomes" id="UP000048926"/>
    </source>
</evidence>
<dbReference type="OrthoDB" id="2955631at2"/>
<feature type="transmembrane region" description="Helical" evidence="1">
    <location>
        <begin position="21"/>
        <end position="42"/>
    </location>
</feature>
<evidence type="ECO:0008006" key="4">
    <source>
        <dbReference type="Google" id="ProtNLM"/>
    </source>
</evidence>
<dbReference type="AlphaFoldDB" id="A0A0M6Y4X9"/>
<dbReference type="EMBL" id="CXST01000001">
    <property type="protein sequence ID" value="CTQ43860.1"/>
    <property type="molecule type" value="Genomic_DNA"/>
</dbReference>
<dbReference type="InterPro" id="IPR018723">
    <property type="entry name" value="DUF2254_membrane"/>
</dbReference>
<feature type="transmembrane region" description="Helical" evidence="1">
    <location>
        <begin position="72"/>
        <end position="94"/>
    </location>
</feature>
<sequence length="436" mass="48098">MDLAYRENAREQALVRLAKGFLFIPVCITLLGAVLAFAAFLIDDLQLLTGVFDFFGYSSISIDGARSVLSTIAGAMMSVISLVYSLTLVVFTLAAGNISARLLETFASNRTTQITIGLLGATFLYSMLVLFGVDDTKDLRFSVILSIILASSSFFWLVYFVNDVAGRIRVDAEIGRIHAALRSSIDELLAHEPREKPNDREEIPDLPVCTFKAARSGYITFIDSERLIDIAKSLDGFVEVSVIPGTYVIEGMPIAKVRTEAEDPDLKPLNGTFKIEKARAPEGDIQFSVHLMVEIALRALSPGVNDSYTAISAIDHLSASAARILQRGAPSSLITDDDETPRLWLTILEVHDLLDTAISPLRQASRGNILVLDHLICALEKASLVCRKEHLHLVSRQLFNIAQDAVFSIESRPDRHQIARRLWTARNTLRIQAEAR</sequence>
<accession>A0A0M6Y4X9</accession>
<protein>
    <recommendedName>
        <fullName evidence="4">DUF2254 domain-containing protein</fullName>
    </recommendedName>
</protein>
<dbReference type="STRING" id="187304.B0E33_17960"/>
<name>A0A0M6Y4X9_9HYPH</name>
<organism evidence="2 3">
    <name type="scientific">Roseibium aggregatum</name>
    <dbReference type="NCBI Taxonomy" id="187304"/>
    <lineage>
        <taxon>Bacteria</taxon>
        <taxon>Pseudomonadati</taxon>
        <taxon>Pseudomonadota</taxon>
        <taxon>Alphaproteobacteria</taxon>
        <taxon>Hyphomicrobiales</taxon>
        <taxon>Stappiaceae</taxon>
        <taxon>Roseibium</taxon>
    </lineage>
</organism>
<dbReference type="Proteomes" id="UP000048926">
    <property type="component" value="Unassembled WGS sequence"/>
</dbReference>
<dbReference type="RefSeq" id="WP_055656131.1">
    <property type="nucleotide sequence ID" value="NZ_CXST01000001.1"/>
</dbReference>
<evidence type="ECO:0000256" key="1">
    <source>
        <dbReference type="SAM" id="Phobius"/>
    </source>
</evidence>
<reference evidence="3" key="1">
    <citation type="submission" date="2015-07" db="EMBL/GenBank/DDBJ databases">
        <authorList>
            <person name="Rodrigo-Torres Lidia"/>
            <person name="Arahal R.David."/>
        </authorList>
    </citation>
    <scope>NUCLEOTIDE SEQUENCE [LARGE SCALE GENOMIC DNA]</scope>
    <source>
        <strain evidence="3">CECT 4801</strain>
    </source>
</reference>
<keyword evidence="3" id="KW-1185">Reference proteome</keyword>
<keyword evidence="1" id="KW-0812">Transmembrane</keyword>
<evidence type="ECO:0000313" key="2">
    <source>
        <dbReference type="EMBL" id="CTQ43860.1"/>
    </source>
</evidence>
<keyword evidence="1" id="KW-1133">Transmembrane helix</keyword>
<gene>
    <name evidence="2" type="ORF">LAL4801_02302</name>
</gene>
<dbReference type="Pfam" id="PF10011">
    <property type="entry name" value="DUF2254"/>
    <property type="match status" value="1"/>
</dbReference>
<keyword evidence="1" id="KW-0472">Membrane</keyword>
<feature type="transmembrane region" description="Helical" evidence="1">
    <location>
        <begin position="114"/>
        <end position="133"/>
    </location>
</feature>
<feature type="transmembrane region" description="Helical" evidence="1">
    <location>
        <begin position="139"/>
        <end position="161"/>
    </location>
</feature>